<sequence length="780" mass="83846">MKQHSCGRAPAGQKGSSRNDNGHNHSPKLEQTGVWYFAILVLQFTDSVKIPFGVPEYQGLCDFAKMHHQQRMAALGTDKELSDLLDFSAMFSPPVSSGKNGPTSLASGHFTGSNVEDRTSSGSWGNAGHPSPSRNYGDGTHYDHMASRDLGSHDNLSPPFVNSRIQSKTERGSYSSYGRDSNLQGCHQQSLLGGDMDIGTPGALSPSKPGSQYYQYPSNNPRRRPLHSSSMEVQTKKVRKVPPGLPSSVYAPSASTADYNRDSPGYPSSKPAASTFPSSFFMQDGHHSSDPWSSSSGMNQPGYGGMLGNSSHIPQSSSYCSLHPHDRLSYPSHSSGDINSSLPPMSTFHRSGTNHYSASSCTPPANGTDSILANRGSGAAGSSQTGDALGKALASIYSPDHTNNSFSSNPSTPVGSPPSLSGTAVWSRNGGQAASSPNYEGPLHSLVLRARSGPGSLIPMEVAWWSRGGEGWRCSREGKGVLGSTGKGSRIEDRLERLDDAIHVLRNHAVGAAPMAGAHGDMHGLLGAHNGAMAGLGAGYGTGLLSANRHSIMVSGHGRNPHSWRDFKPCGCGTWGHGLVLDPMASEAFSNLSNSLLQQKALDKQLRILTLQSLHTKPFLLKSPAQLWLEQRVAWESLTVELLADCPPFENAVCLPSRSNNDDEDLTPEQKAEREKERRMANNARERLRVRDINEAFKELGRMVQLHLKSDKPQTKLLILHQAVAVILSLEQQVRERNLNPKAACLKRREEEKVSSDPPPLSLAGPHPGMGDASNHMGQM</sequence>
<keyword evidence="10" id="KW-1185">Reference proteome</keyword>
<dbReference type="GeneID" id="108509386"/>
<dbReference type="GO" id="GO:0000978">
    <property type="term" value="F:RNA polymerase II cis-regulatory region sequence-specific DNA binding"/>
    <property type="evidence" value="ECO:0007669"/>
    <property type="project" value="TreeGrafter"/>
</dbReference>
<dbReference type="Pfam" id="PF00010">
    <property type="entry name" value="HLH"/>
    <property type="match status" value="1"/>
</dbReference>
<dbReference type="PANTHER" id="PTHR11793:SF10">
    <property type="entry name" value="TRANSCRIPTION FACTOR 4"/>
    <property type="match status" value="1"/>
</dbReference>
<feature type="compositionally biased region" description="Basic and acidic residues" evidence="8">
    <location>
        <begin position="668"/>
        <end position="683"/>
    </location>
</feature>
<feature type="region of interest" description="Disordered" evidence="8">
    <location>
        <begin position="401"/>
        <end position="440"/>
    </location>
</feature>
<name>A0A6J0J851_9PASS</name>
<feature type="compositionally biased region" description="Basic and acidic residues" evidence="8">
    <location>
        <begin position="140"/>
        <end position="152"/>
    </location>
</feature>
<evidence type="ECO:0000256" key="5">
    <source>
        <dbReference type="ARBA" id="ARBA00023163"/>
    </source>
</evidence>
<evidence type="ECO:0000256" key="4">
    <source>
        <dbReference type="ARBA" id="ARBA00023159"/>
    </source>
</evidence>
<feature type="region of interest" description="Disordered" evidence="8">
    <location>
        <begin position="1"/>
        <end position="27"/>
    </location>
</feature>
<keyword evidence="4" id="KW-0010">Activator</keyword>
<evidence type="ECO:0000256" key="7">
    <source>
        <dbReference type="ARBA" id="ARBA00040305"/>
    </source>
</evidence>
<dbReference type="GO" id="GO:0000785">
    <property type="term" value="C:chromatin"/>
    <property type="evidence" value="ECO:0007669"/>
    <property type="project" value="TreeGrafter"/>
</dbReference>
<reference evidence="11" key="1">
    <citation type="submission" date="2025-08" db="UniProtKB">
        <authorList>
            <consortium name="RefSeq"/>
        </authorList>
    </citation>
    <scope>IDENTIFICATION</scope>
</reference>
<keyword evidence="5" id="KW-0804">Transcription</keyword>
<dbReference type="PROSITE" id="PS50888">
    <property type="entry name" value="BHLH"/>
    <property type="match status" value="1"/>
</dbReference>
<dbReference type="CTD" id="6925"/>
<dbReference type="FunFam" id="4.10.280.10:FF:000001">
    <property type="entry name" value="Putative transcription factor 12"/>
    <property type="match status" value="1"/>
</dbReference>
<dbReference type="InterPro" id="IPR051098">
    <property type="entry name" value="NeuroDiff_E-box_TFs"/>
</dbReference>
<feature type="compositionally biased region" description="Polar residues" evidence="8">
    <location>
        <begin position="95"/>
        <end position="124"/>
    </location>
</feature>
<keyword evidence="3" id="KW-0238">DNA-binding</keyword>
<dbReference type="InterPro" id="IPR011598">
    <property type="entry name" value="bHLH_dom"/>
</dbReference>
<evidence type="ECO:0000259" key="9">
    <source>
        <dbReference type="PROSITE" id="PS50888"/>
    </source>
</evidence>
<feature type="region of interest" description="Disordered" evidence="8">
    <location>
        <begin position="657"/>
        <end position="683"/>
    </location>
</feature>
<dbReference type="InterPro" id="IPR036638">
    <property type="entry name" value="HLH_DNA-bd_sf"/>
</dbReference>
<evidence type="ECO:0000256" key="3">
    <source>
        <dbReference type="ARBA" id="ARBA00023125"/>
    </source>
</evidence>
<dbReference type="GO" id="GO:0005667">
    <property type="term" value="C:transcription regulator complex"/>
    <property type="evidence" value="ECO:0007669"/>
    <property type="project" value="TreeGrafter"/>
</dbReference>
<dbReference type="PANTHER" id="PTHR11793">
    <property type="entry name" value="BASIC HELIX-LOOP-HELIX TRANSCRIPTION FACTOR"/>
    <property type="match status" value="1"/>
</dbReference>
<evidence type="ECO:0000313" key="11">
    <source>
        <dbReference type="RefSeq" id="XP_017694279.1"/>
    </source>
</evidence>
<keyword evidence="6" id="KW-0539">Nucleus</keyword>
<feature type="compositionally biased region" description="Polar residues" evidence="8">
    <location>
        <begin position="208"/>
        <end position="220"/>
    </location>
</feature>
<dbReference type="SUPFAM" id="SSF47459">
    <property type="entry name" value="HLH, helix-loop-helix DNA-binding domain"/>
    <property type="match status" value="1"/>
</dbReference>
<dbReference type="AlphaFoldDB" id="A0A6J0J851"/>
<gene>
    <name evidence="11" type="primary">TCF4</name>
</gene>
<keyword evidence="2" id="KW-0805">Transcription regulation</keyword>
<dbReference type="Proteomes" id="UP000504624">
    <property type="component" value="Unplaced"/>
</dbReference>
<feature type="domain" description="BHLH" evidence="9">
    <location>
        <begin position="677"/>
        <end position="730"/>
    </location>
</feature>
<dbReference type="OrthoDB" id="10034090at2759"/>
<feature type="region of interest" description="Disordered" evidence="8">
    <location>
        <begin position="95"/>
        <end position="310"/>
    </location>
</feature>
<organism evidence="10 11">
    <name type="scientific">Lepidothrix coronata</name>
    <name type="common">blue-crowned manakin</name>
    <dbReference type="NCBI Taxonomy" id="321398"/>
    <lineage>
        <taxon>Eukaryota</taxon>
        <taxon>Metazoa</taxon>
        <taxon>Chordata</taxon>
        <taxon>Craniata</taxon>
        <taxon>Vertebrata</taxon>
        <taxon>Euteleostomi</taxon>
        <taxon>Archelosauria</taxon>
        <taxon>Archosauria</taxon>
        <taxon>Dinosauria</taxon>
        <taxon>Saurischia</taxon>
        <taxon>Theropoda</taxon>
        <taxon>Coelurosauria</taxon>
        <taxon>Aves</taxon>
        <taxon>Neognathae</taxon>
        <taxon>Neoaves</taxon>
        <taxon>Telluraves</taxon>
        <taxon>Australaves</taxon>
        <taxon>Passeriformes</taxon>
        <taxon>Pipridae</taxon>
        <taxon>Lepidothrix</taxon>
    </lineage>
</organism>
<dbReference type="GO" id="GO:0046983">
    <property type="term" value="F:protein dimerization activity"/>
    <property type="evidence" value="ECO:0007669"/>
    <property type="project" value="InterPro"/>
</dbReference>
<feature type="compositionally biased region" description="Low complexity" evidence="8">
    <location>
        <begin position="402"/>
        <end position="413"/>
    </location>
</feature>
<evidence type="ECO:0000313" key="10">
    <source>
        <dbReference type="Proteomes" id="UP000504624"/>
    </source>
</evidence>
<proteinExistence type="predicted"/>
<comment type="subcellular location">
    <subcellularLocation>
        <location evidence="1">Nucleus</location>
    </subcellularLocation>
</comment>
<feature type="compositionally biased region" description="Polar residues" evidence="8">
    <location>
        <begin position="418"/>
        <end position="438"/>
    </location>
</feature>
<feature type="compositionally biased region" description="Polar residues" evidence="8">
    <location>
        <begin position="271"/>
        <end position="281"/>
    </location>
</feature>
<dbReference type="SMART" id="SM00353">
    <property type="entry name" value="HLH"/>
    <property type="match status" value="1"/>
</dbReference>
<dbReference type="GO" id="GO:0005634">
    <property type="term" value="C:nucleus"/>
    <property type="evidence" value="ECO:0007669"/>
    <property type="project" value="UniProtKB-SubCell"/>
</dbReference>
<evidence type="ECO:0000256" key="8">
    <source>
        <dbReference type="SAM" id="MobiDB-lite"/>
    </source>
</evidence>
<evidence type="ECO:0000256" key="2">
    <source>
        <dbReference type="ARBA" id="ARBA00023015"/>
    </source>
</evidence>
<evidence type="ECO:0000256" key="6">
    <source>
        <dbReference type="ARBA" id="ARBA00023242"/>
    </source>
</evidence>
<feature type="region of interest" description="Disordered" evidence="8">
    <location>
        <begin position="747"/>
        <end position="780"/>
    </location>
</feature>
<protein>
    <recommendedName>
        <fullName evidence="7">Transcription factor 4</fullName>
    </recommendedName>
</protein>
<dbReference type="RefSeq" id="XP_017694279.1">
    <property type="nucleotide sequence ID" value="XM_017838790.1"/>
</dbReference>
<accession>A0A6J0J851</accession>
<dbReference type="CDD" id="cd18945">
    <property type="entry name" value="bHLH_E-protein_TCF4_E2-2"/>
    <property type="match status" value="1"/>
</dbReference>
<dbReference type="GO" id="GO:0000981">
    <property type="term" value="F:DNA-binding transcription factor activity, RNA polymerase II-specific"/>
    <property type="evidence" value="ECO:0007669"/>
    <property type="project" value="TreeGrafter"/>
</dbReference>
<evidence type="ECO:0000256" key="1">
    <source>
        <dbReference type="ARBA" id="ARBA00004123"/>
    </source>
</evidence>
<feature type="region of interest" description="Disordered" evidence="8">
    <location>
        <begin position="367"/>
        <end position="386"/>
    </location>
</feature>
<dbReference type="Gene3D" id="4.10.280.10">
    <property type="entry name" value="Helix-loop-helix DNA-binding domain"/>
    <property type="match status" value="1"/>
</dbReference>
<feature type="compositionally biased region" description="Polar residues" evidence="8">
    <location>
        <begin position="172"/>
        <end position="191"/>
    </location>
</feature>